<dbReference type="FunFam" id="3.30.420.40:FF:000012">
    <property type="entry name" value="tRNA N6-adenosine threonylcarbamoyltransferase"/>
    <property type="match status" value="1"/>
</dbReference>
<comment type="catalytic activity">
    <reaction evidence="6 7">
        <text>L-threonylcarbamoyladenylate + adenosine(37) in tRNA = N(6)-L-threonylcarbamoyladenosine(37) in tRNA + AMP + H(+)</text>
        <dbReference type="Rhea" id="RHEA:37059"/>
        <dbReference type="Rhea" id="RHEA-COMP:10162"/>
        <dbReference type="Rhea" id="RHEA-COMP:10163"/>
        <dbReference type="ChEBI" id="CHEBI:15378"/>
        <dbReference type="ChEBI" id="CHEBI:73682"/>
        <dbReference type="ChEBI" id="CHEBI:74411"/>
        <dbReference type="ChEBI" id="CHEBI:74418"/>
        <dbReference type="ChEBI" id="CHEBI:456215"/>
        <dbReference type="EC" id="2.3.1.234"/>
    </reaction>
</comment>
<dbReference type="NCBIfam" id="TIGR03723">
    <property type="entry name" value="T6A_TsaD_YgjD"/>
    <property type="match status" value="1"/>
</dbReference>
<feature type="binding site" evidence="7">
    <location>
        <position position="117"/>
    </location>
    <ligand>
        <name>Fe cation</name>
        <dbReference type="ChEBI" id="CHEBI:24875"/>
    </ligand>
</feature>
<dbReference type="InterPro" id="IPR043129">
    <property type="entry name" value="ATPase_NBD"/>
</dbReference>
<dbReference type="Proteomes" id="UP000698963">
    <property type="component" value="Unassembled WGS sequence"/>
</dbReference>
<keyword evidence="3 7" id="KW-0479">Metal-binding</keyword>
<evidence type="ECO:0000256" key="2">
    <source>
        <dbReference type="ARBA" id="ARBA00022694"/>
    </source>
</evidence>
<comment type="caution">
    <text evidence="9">The sequence shown here is derived from an EMBL/GenBank/DDBJ whole genome shotgun (WGS) entry which is preliminary data.</text>
</comment>
<keyword evidence="7" id="KW-0963">Cytoplasm</keyword>
<proteinExistence type="inferred from homology"/>
<evidence type="ECO:0000256" key="1">
    <source>
        <dbReference type="ARBA" id="ARBA00022679"/>
    </source>
</evidence>
<dbReference type="HAMAP" id="MF_01445">
    <property type="entry name" value="TsaD"/>
    <property type="match status" value="1"/>
</dbReference>
<keyword evidence="1 7" id="KW-0808">Transferase</keyword>
<evidence type="ECO:0000256" key="5">
    <source>
        <dbReference type="ARBA" id="ARBA00023315"/>
    </source>
</evidence>
<evidence type="ECO:0000256" key="3">
    <source>
        <dbReference type="ARBA" id="ARBA00022723"/>
    </source>
</evidence>
<feature type="binding site" evidence="7">
    <location>
        <position position="289"/>
    </location>
    <ligand>
        <name>substrate</name>
    </ligand>
</feature>
<dbReference type="PANTHER" id="PTHR11735:SF6">
    <property type="entry name" value="TRNA N6-ADENOSINE THREONYLCARBAMOYLTRANSFERASE, MITOCHONDRIAL"/>
    <property type="match status" value="1"/>
</dbReference>
<dbReference type="InterPro" id="IPR017860">
    <property type="entry name" value="Peptidase_M22_CS"/>
</dbReference>
<dbReference type="GO" id="GO:0005737">
    <property type="term" value="C:cytoplasm"/>
    <property type="evidence" value="ECO:0007669"/>
    <property type="project" value="UniProtKB-SubCell"/>
</dbReference>
<name>A0A921AXI5_9BACT</name>
<dbReference type="Pfam" id="PF00814">
    <property type="entry name" value="TsaD"/>
    <property type="match status" value="1"/>
</dbReference>
<feature type="binding site" evidence="7">
    <location>
        <position position="317"/>
    </location>
    <ligand>
        <name>Fe cation</name>
        <dbReference type="ChEBI" id="CHEBI:24875"/>
    </ligand>
</feature>
<dbReference type="InterPro" id="IPR000905">
    <property type="entry name" value="Gcp-like_dom"/>
</dbReference>
<dbReference type="EC" id="2.3.1.234" evidence="7"/>
<evidence type="ECO:0000256" key="7">
    <source>
        <dbReference type="HAMAP-Rule" id="MF_01445"/>
    </source>
</evidence>
<gene>
    <name evidence="7 9" type="primary">tsaD</name>
    <name evidence="9" type="ORF">K8W16_11010</name>
</gene>
<reference evidence="9" key="1">
    <citation type="journal article" date="2021" name="PeerJ">
        <title>Extensive microbial diversity within the chicken gut microbiome revealed by metagenomics and culture.</title>
        <authorList>
            <person name="Gilroy R."/>
            <person name="Ravi A."/>
            <person name="Getino M."/>
            <person name="Pursley I."/>
            <person name="Horton D.L."/>
            <person name="Alikhan N.F."/>
            <person name="Baker D."/>
            <person name="Gharbi K."/>
            <person name="Hall N."/>
            <person name="Watson M."/>
            <person name="Adriaenssens E.M."/>
            <person name="Foster-Nyarko E."/>
            <person name="Jarju S."/>
            <person name="Secka A."/>
            <person name="Antonio M."/>
            <person name="Oren A."/>
            <person name="Chaudhuri R.R."/>
            <person name="La Ragione R."/>
            <person name="Hildebrand F."/>
            <person name="Pallen M.J."/>
        </authorList>
    </citation>
    <scope>NUCLEOTIDE SEQUENCE</scope>
    <source>
        <strain evidence="9">ChiGjej2B2-19336</strain>
    </source>
</reference>
<dbReference type="InterPro" id="IPR017861">
    <property type="entry name" value="KAE1/TsaD"/>
</dbReference>
<reference evidence="9" key="2">
    <citation type="submission" date="2021-09" db="EMBL/GenBank/DDBJ databases">
        <authorList>
            <person name="Gilroy R."/>
        </authorList>
    </citation>
    <scope>NUCLEOTIDE SEQUENCE</scope>
    <source>
        <strain evidence="9">ChiGjej2B2-19336</strain>
    </source>
</reference>
<dbReference type="AlphaFoldDB" id="A0A921AXI5"/>
<sequence length="356" mass="37411">MLVLGIESSCDETALALVDEGGVRASVISSQADIHALFGGVVPELASREHARLIGPLLDSLLEKAALGPDPWKKVDFIAVTRGPGLMGSLLVGVAFAKGLSLAHGIPLIGVDHLQGHLLAAELENDIAWPALGVLISGGHTHLYRMDSPVDMAVLGKTMDDAAGEACDKFAKAAGLPYPGGALLDALGRRGTADPHLFPRPYTHNDNLDFSFSGLKTAGALWLSQHPEAHFPGGDGPAKERLHLASQKLCDAAASYLLAIAETLSIKAVRAMEHFSPKSIVVAGGVAANSVVREEFSRLAEKRGIPLFIPRLALCGDNAVMIAKAGLHMAMAGRIHDLSLSAVPRGQTIPQDWKTL</sequence>
<protein>
    <recommendedName>
        <fullName evidence="7">tRNA N6-adenosine threonylcarbamoyltransferase</fullName>
        <ecNumber evidence="7">2.3.1.234</ecNumber>
    </recommendedName>
    <alternativeName>
        <fullName evidence="7">N6-L-threonylcarbamoyladenine synthase</fullName>
        <shortName evidence="7">t(6)A synthase</shortName>
    </alternativeName>
    <alternativeName>
        <fullName evidence="7">t(6)A37 threonylcarbamoyladenosine biosynthesis protein TsaD</fullName>
    </alternativeName>
    <alternativeName>
        <fullName evidence="7">tRNA threonylcarbamoyladenosine biosynthesis protein TsaD</fullName>
    </alternativeName>
</protein>
<feature type="binding site" evidence="7">
    <location>
        <position position="185"/>
    </location>
    <ligand>
        <name>substrate</name>
    </ligand>
</feature>
<comment type="function">
    <text evidence="7">Required for the formation of a threonylcarbamoyl group on adenosine at position 37 (t(6)A37) in tRNAs that read codons beginning with adenine. Is involved in the transfer of the threonylcarbamoyl moiety of threonylcarbamoyl-AMP (TC-AMP) to the N6 group of A37, together with TsaE and TsaB. TsaD likely plays a direct catalytic role in this reaction.</text>
</comment>
<dbReference type="PRINTS" id="PR00789">
    <property type="entry name" value="OSIALOPTASE"/>
</dbReference>
<evidence type="ECO:0000313" key="10">
    <source>
        <dbReference type="Proteomes" id="UP000698963"/>
    </source>
</evidence>
<comment type="similarity">
    <text evidence="7">Belongs to the KAE1 / TsaD family.</text>
</comment>
<dbReference type="InterPro" id="IPR022450">
    <property type="entry name" value="TsaD"/>
</dbReference>
<keyword evidence="5 7" id="KW-0012">Acyltransferase</keyword>
<feature type="domain" description="Gcp-like" evidence="8">
    <location>
        <begin position="23"/>
        <end position="324"/>
    </location>
</feature>
<keyword evidence="4 7" id="KW-0408">Iron</keyword>
<organism evidence="9 10">
    <name type="scientific">Mailhella massiliensis</name>
    <dbReference type="NCBI Taxonomy" id="1903261"/>
    <lineage>
        <taxon>Bacteria</taxon>
        <taxon>Pseudomonadati</taxon>
        <taxon>Thermodesulfobacteriota</taxon>
        <taxon>Desulfovibrionia</taxon>
        <taxon>Desulfovibrionales</taxon>
        <taxon>Desulfovibrionaceae</taxon>
        <taxon>Mailhella</taxon>
    </lineage>
</organism>
<comment type="subcellular location">
    <subcellularLocation>
        <location evidence="7">Cytoplasm</location>
    </subcellularLocation>
</comment>
<keyword evidence="2 7" id="KW-0819">tRNA processing</keyword>
<evidence type="ECO:0000313" key="9">
    <source>
        <dbReference type="EMBL" id="HJD98160.1"/>
    </source>
</evidence>
<dbReference type="NCBIfam" id="TIGR00329">
    <property type="entry name" value="gcp_kae1"/>
    <property type="match status" value="1"/>
</dbReference>
<dbReference type="PANTHER" id="PTHR11735">
    <property type="entry name" value="TRNA N6-ADENOSINE THREONYLCARBAMOYLTRANSFERASE"/>
    <property type="match status" value="1"/>
</dbReference>
<evidence type="ECO:0000256" key="4">
    <source>
        <dbReference type="ARBA" id="ARBA00023004"/>
    </source>
</evidence>
<evidence type="ECO:0000259" key="8">
    <source>
        <dbReference type="Pfam" id="PF00814"/>
    </source>
</evidence>
<dbReference type="PROSITE" id="PS01016">
    <property type="entry name" value="GLYCOPROTEASE"/>
    <property type="match status" value="1"/>
</dbReference>
<dbReference type="GO" id="GO:0061711">
    <property type="term" value="F:tRNA N(6)-L-threonylcarbamoyladenine synthase activity"/>
    <property type="evidence" value="ECO:0007669"/>
    <property type="project" value="UniProtKB-EC"/>
</dbReference>
<dbReference type="RefSeq" id="WP_304123686.1">
    <property type="nucleotide sequence ID" value="NZ_DYZA01000228.1"/>
</dbReference>
<dbReference type="CDD" id="cd24133">
    <property type="entry name" value="ASKHA_NBD_TsaD_bac"/>
    <property type="match status" value="1"/>
</dbReference>
<feature type="binding site" evidence="7">
    <location>
        <position position="113"/>
    </location>
    <ligand>
        <name>Fe cation</name>
        <dbReference type="ChEBI" id="CHEBI:24875"/>
    </ligand>
</feature>
<accession>A0A921AXI5</accession>
<dbReference type="GO" id="GO:0005506">
    <property type="term" value="F:iron ion binding"/>
    <property type="evidence" value="ECO:0007669"/>
    <property type="project" value="UniProtKB-UniRule"/>
</dbReference>
<dbReference type="EMBL" id="DYZA01000228">
    <property type="protein sequence ID" value="HJD98160.1"/>
    <property type="molecule type" value="Genomic_DNA"/>
</dbReference>
<feature type="binding site" evidence="7">
    <location>
        <begin position="135"/>
        <end position="139"/>
    </location>
    <ligand>
        <name>substrate</name>
    </ligand>
</feature>
<evidence type="ECO:0000256" key="6">
    <source>
        <dbReference type="ARBA" id="ARBA00048117"/>
    </source>
</evidence>
<feature type="binding site" evidence="7">
    <location>
        <position position="181"/>
    </location>
    <ligand>
        <name>substrate</name>
    </ligand>
</feature>
<feature type="binding site" evidence="7">
    <location>
        <position position="168"/>
    </location>
    <ligand>
        <name>substrate</name>
    </ligand>
</feature>
<comment type="cofactor">
    <cofactor evidence="7">
        <name>Fe(2+)</name>
        <dbReference type="ChEBI" id="CHEBI:29033"/>
    </cofactor>
    <text evidence="7">Binds 1 Fe(2+) ion per subunit.</text>
</comment>
<dbReference type="SUPFAM" id="SSF53067">
    <property type="entry name" value="Actin-like ATPase domain"/>
    <property type="match status" value="2"/>
</dbReference>
<dbReference type="GO" id="GO:0002949">
    <property type="term" value="P:tRNA threonylcarbamoyladenosine modification"/>
    <property type="evidence" value="ECO:0007669"/>
    <property type="project" value="UniProtKB-UniRule"/>
</dbReference>
<dbReference type="Gene3D" id="3.30.420.40">
    <property type="match status" value="2"/>
</dbReference>